<name>A0ABP0JQI3_9DINO</name>
<evidence type="ECO:0000313" key="2">
    <source>
        <dbReference type="Proteomes" id="UP001642484"/>
    </source>
</evidence>
<gene>
    <name evidence="1" type="ORF">CCMP2556_LOCUS12524</name>
</gene>
<protein>
    <submittedName>
        <fullName evidence="1">Uncharacterized protein</fullName>
    </submittedName>
</protein>
<evidence type="ECO:0000313" key="1">
    <source>
        <dbReference type="EMBL" id="CAK9016520.1"/>
    </source>
</evidence>
<reference evidence="1 2" key="1">
    <citation type="submission" date="2024-02" db="EMBL/GenBank/DDBJ databases">
        <authorList>
            <person name="Chen Y."/>
            <person name="Shah S."/>
            <person name="Dougan E. K."/>
            <person name="Thang M."/>
            <person name="Chan C."/>
        </authorList>
    </citation>
    <scope>NUCLEOTIDE SEQUENCE [LARGE SCALE GENOMIC DNA]</scope>
</reference>
<accession>A0ABP0JQI3</accession>
<keyword evidence="2" id="KW-1185">Reference proteome</keyword>
<proteinExistence type="predicted"/>
<comment type="caution">
    <text evidence="1">The sequence shown here is derived from an EMBL/GenBank/DDBJ whole genome shotgun (WGS) entry which is preliminary data.</text>
</comment>
<organism evidence="1 2">
    <name type="scientific">Durusdinium trenchii</name>
    <dbReference type="NCBI Taxonomy" id="1381693"/>
    <lineage>
        <taxon>Eukaryota</taxon>
        <taxon>Sar</taxon>
        <taxon>Alveolata</taxon>
        <taxon>Dinophyceae</taxon>
        <taxon>Suessiales</taxon>
        <taxon>Symbiodiniaceae</taxon>
        <taxon>Durusdinium</taxon>
    </lineage>
</organism>
<sequence length="230" mass="24999">MLVAQVTKSRCHLWCQGILKAMGGGASDLQGKLKDSSAEELKRTFEDLSIENRQWIVAAIEQVEAARSMDLSAVAGAYTAHASDGDWGSYTISVRIDPDGNGKIYESNCDFRDSPATKTERNGTFSIVGDVVTFNAPQRTITTEGAGGTFTETKEEVERLRFRVKANQLLQLKGDTDEVLATSFRLEHFDWFEATGLCARDLTAHSEFQVGTISGGIAGDPQPAVLNKSS</sequence>
<dbReference type="Proteomes" id="UP001642484">
    <property type="component" value="Unassembled WGS sequence"/>
</dbReference>
<dbReference type="EMBL" id="CAXAMN010006113">
    <property type="protein sequence ID" value="CAK9016520.1"/>
    <property type="molecule type" value="Genomic_DNA"/>
</dbReference>